<organism evidence="2 3">
    <name type="scientific">Gymnopus androsaceus JB14</name>
    <dbReference type="NCBI Taxonomy" id="1447944"/>
    <lineage>
        <taxon>Eukaryota</taxon>
        <taxon>Fungi</taxon>
        <taxon>Dikarya</taxon>
        <taxon>Basidiomycota</taxon>
        <taxon>Agaricomycotina</taxon>
        <taxon>Agaricomycetes</taxon>
        <taxon>Agaricomycetidae</taxon>
        <taxon>Agaricales</taxon>
        <taxon>Marasmiineae</taxon>
        <taxon>Omphalotaceae</taxon>
        <taxon>Gymnopus</taxon>
    </lineage>
</organism>
<dbReference type="OrthoDB" id="3217196at2759"/>
<dbReference type="SUPFAM" id="SSF48452">
    <property type="entry name" value="TPR-like"/>
    <property type="match status" value="1"/>
</dbReference>
<dbReference type="EMBL" id="ML769592">
    <property type="protein sequence ID" value="KAE9392587.1"/>
    <property type="molecule type" value="Genomic_DNA"/>
</dbReference>
<evidence type="ECO:0000313" key="3">
    <source>
        <dbReference type="Proteomes" id="UP000799118"/>
    </source>
</evidence>
<feature type="region of interest" description="Disordered" evidence="1">
    <location>
        <begin position="1"/>
        <end position="22"/>
    </location>
</feature>
<gene>
    <name evidence="2" type="ORF">BT96DRAFT_1000226</name>
</gene>
<reference evidence="2" key="1">
    <citation type="journal article" date="2019" name="Environ. Microbiol.">
        <title>Fungal ecological strategies reflected in gene transcription - a case study of two litter decomposers.</title>
        <authorList>
            <person name="Barbi F."/>
            <person name="Kohler A."/>
            <person name="Barry K."/>
            <person name="Baskaran P."/>
            <person name="Daum C."/>
            <person name="Fauchery L."/>
            <person name="Ihrmark K."/>
            <person name="Kuo A."/>
            <person name="LaButti K."/>
            <person name="Lipzen A."/>
            <person name="Morin E."/>
            <person name="Grigoriev I.V."/>
            <person name="Henrissat B."/>
            <person name="Lindahl B."/>
            <person name="Martin F."/>
        </authorList>
    </citation>
    <scope>NUCLEOTIDE SEQUENCE</scope>
    <source>
        <strain evidence="2">JB14</strain>
    </source>
</reference>
<sequence>MLLVEPLETGDDITHSNKASPPNVDIAVPAEMGVIPSTTVQEPANAAVTESGTDNSVDGQETEVIPSTTVLNKVPSPTSATVTIGRGSFNTVDEQLRDIILADEDVPEWTLKVRVPINLPSSELPTALDNFGQFMVAQMREQPVPSADSVMTAILVYKEILLHPSTNASQHLGALWNLSALYQNYFHCSRQARNLEKSVQFLWEYTSISGAGKEDKILHIRNLAVSMVRPGCFETHAPEYLDQAIILYSEVLTFLKERFYTVLESASSKDLSSLSPTETVGAMADSATDPAYTLDELAYCHKQQFSIYRKVEDIDACIQLIHEHMGICNRCKTQNVECRHVWGNLADAYTHCFTELRIKGDLDEAIRLFQQCLNGWRDDSSVDAQGQQWHANLANVLTIRFTLLLDRGDLDEAIKIGREALSIFKPGDKHYNASRYHLGSSLMIRFNFFGLDEDLEESIDRY</sequence>
<dbReference type="InterPro" id="IPR011990">
    <property type="entry name" value="TPR-like_helical_dom_sf"/>
</dbReference>
<dbReference type="Proteomes" id="UP000799118">
    <property type="component" value="Unassembled WGS sequence"/>
</dbReference>
<evidence type="ECO:0000256" key="1">
    <source>
        <dbReference type="SAM" id="MobiDB-lite"/>
    </source>
</evidence>
<keyword evidence="3" id="KW-1185">Reference proteome</keyword>
<dbReference type="AlphaFoldDB" id="A0A6A4H608"/>
<evidence type="ECO:0008006" key="4">
    <source>
        <dbReference type="Google" id="ProtNLM"/>
    </source>
</evidence>
<protein>
    <recommendedName>
        <fullName evidence="4">TPR-like protein</fullName>
    </recommendedName>
</protein>
<proteinExistence type="predicted"/>
<name>A0A6A4H608_9AGAR</name>
<evidence type="ECO:0000313" key="2">
    <source>
        <dbReference type="EMBL" id="KAE9392587.1"/>
    </source>
</evidence>
<dbReference type="Gene3D" id="1.25.40.10">
    <property type="entry name" value="Tetratricopeptide repeat domain"/>
    <property type="match status" value="1"/>
</dbReference>
<accession>A0A6A4H608</accession>